<evidence type="ECO:0000256" key="1">
    <source>
        <dbReference type="ARBA" id="ARBA00006484"/>
    </source>
</evidence>
<dbReference type="Proteomes" id="UP000215506">
    <property type="component" value="Unassembled WGS sequence"/>
</dbReference>
<gene>
    <name evidence="2" type="primary">yghA</name>
    <name evidence="2" type="ORF">B7C42_05809</name>
</gene>
<dbReference type="AlphaFoldDB" id="A0A231H027"/>
<keyword evidence="2" id="KW-0560">Oxidoreductase</keyword>
<dbReference type="Gene3D" id="3.40.50.720">
    <property type="entry name" value="NAD(P)-binding Rossmann-like Domain"/>
    <property type="match status" value="1"/>
</dbReference>
<dbReference type="GO" id="GO:0016616">
    <property type="term" value="F:oxidoreductase activity, acting on the CH-OH group of donors, NAD or NADP as acceptor"/>
    <property type="evidence" value="ECO:0007669"/>
    <property type="project" value="TreeGrafter"/>
</dbReference>
<keyword evidence="3" id="KW-1185">Reference proteome</keyword>
<evidence type="ECO:0000313" key="3">
    <source>
        <dbReference type="Proteomes" id="UP000215506"/>
    </source>
</evidence>
<dbReference type="InterPro" id="IPR036291">
    <property type="entry name" value="NAD(P)-bd_dom_sf"/>
</dbReference>
<sequence>MTGPRRTMVVGASRGLGRGIAVAFARAGAAVVAVARTESALRELAAETPGIDIEVADAADPTVPGALLDRHRPDVLIIVAGAPPLMRPLHQHTWETFSANWNTDVRIAFHWLREALLTPLPPGARVIVISSGAAVQGSPLSGGYAGAKATQRFITGYAQDEARRAGTDITFTTVLPRITPATSLGLPAVRAYAARAGRSVQEYIEQMGQPLTPEIAGAALLELASAGEPATSCQLTADGLTALP</sequence>
<dbReference type="Pfam" id="PF00106">
    <property type="entry name" value="adh_short"/>
    <property type="match status" value="1"/>
</dbReference>
<dbReference type="InterPro" id="IPR002347">
    <property type="entry name" value="SDR_fam"/>
</dbReference>
<reference evidence="2 3" key="1">
    <citation type="submission" date="2017-07" db="EMBL/GenBank/DDBJ databases">
        <title>First draft Genome Sequence of Nocardia cerradoensis isolated from human infection.</title>
        <authorList>
            <person name="Carrasco G."/>
        </authorList>
    </citation>
    <scope>NUCLEOTIDE SEQUENCE [LARGE SCALE GENOMIC DNA]</scope>
    <source>
        <strain evidence="2 3">CNM20130759</strain>
    </source>
</reference>
<comment type="caution">
    <text evidence="2">The sequence shown here is derived from an EMBL/GenBank/DDBJ whole genome shotgun (WGS) entry which is preliminary data.</text>
</comment>
<dbReference type="EMBL" id="NGAF01000015">
    <property type="protein sequence ID" value="OXR42210.1"/>
    <property type="molecule type" value="Genomic_DNA"/>
</dbReference>
<protein>
    <submittedName>
        <fullName evidence="2">Putative oxidoreductase YghA</fullName>
        <ecNumber evidence="2">1.-.-.-</ecNumber>
    </submittedName>
</protein>
<dbReference type="PANTHER" id="PTHR42760">
    <property type="entry name" value="SHORT-CHAIN DEHYDROGENASES/REDUCTASES FAMILY MEMBER"/>
    <property type="match status" value="1"/>
</dbReference>
<accession>A0A231H027</accession>
<comment type="similarity">
    <text evidence="1">Belongs to the short-chain dehydrogenases/reductases (SDR) family.</text>
</comment>
<dbReference type="CDD" id="cd05233">
    <property type="entry name" value="SDR_c"/>
    <property type="match status" value="1"/>
</dbReference>
<dbReference type="EC" id="1.-.-.-" evidence="2"/>
<organism evidence="2 3">
    <name type="scientific">Nocardia cerradoensis</name>
    <dbReference type="NCBI Taxonomy" id="85688"/>
    <lineage>
        <taxon>Bacteria</taxon>
        <taxon>Bacillati</taxon>
        <taxon>Actinomycetota</taxon>
        <taxon>Actinomycetes</taxon>
        <taxon>Mycobacteriales</taxon>
        <taxon>Nocardiaceae</taxon>
        <taxon>Nocardia</taxon>
    </lineage>
</organism>
<proteinExistence type="inferred from homology"/>
<evidence type="ECO:0000313" key="2">
    <source>
        <dbReference type="EMBL" id="OXR42210.1"/>
    </source>
</evidence>
<name>A0A231H027_9NOCA</name>
<dbReference type="SUPFAM" id="SSF51735">
    <property type="entry name" value="NAD(P)-binding Rossmann-fold domains"/>
    <property type="match status" value="1"/>
</dbReference>